<dbReference type="Gene3D" id="3.80.10.10">
    <property type="entry name" value="Ribonuclease Inhibitor"/>
    <property type="match status" value="2"/>
</dbReference>
<dbReference type="Proteomes" id="UP000664859">
    <property type="component" value="Unassembled WGS sequence"/>
</dbReference>
<gene>
    <name evidence="1" type="ORF">JKP88DRAFT_325911</name>
</gene>
<dbReference type="Pfam" id="PF05725">
    <property type="entry name" value="FNIP"/>
    <property type="match status" value="1"/>
</dbReference>
<dbReference type="PANTHER" id="PTHR32134:SF92">
    <property type="entry name" value="FNIP REPEAT-CONTAINING PROTEIN"/>
    <property type="match status" value="1"/>
</dbReference>
<dbReference type="InterPro" id="IPR051251">
    <property type="entry name" value="STK_FNIP-Repeat"/>
</dbReference>
<organism evidence="1 2">
    <name type="scientific">Tribonema minus</name>
    <dbReference type="NCBI Taxonomy" id="303371"/>
    <lineage>
        <taxon>Eukaryota</taxon>
        <taxon>Sar</taxon>
        <taxon>Stramenopiles</taxon>
        <taxon>Ochrophyta</taxon>
        <taxon>PX clade</taxon>
        <taxon>Xanthophyceae</taxon>
        <taxon>Tribonematales</taxon>
        <taxon>Tribonemataceae</taxon>
        <taxon>Tribonema</taxon>
    </lineage>
</organism>
<keyword evidence="2" id="KW-1185">Reference proteome</keyword>
<protein>
    <submittedName>
        <fullName evidence="1">Uncharacterized protein</fullName>
    </submittedName>
</protein>
<dbReference type="InterPro" id="IPR032675">
    <property type="entry name" value="LRR_dom_sf"/>
</dbReference>
<evidence type="ECO:0000313" key="1">
    <source>
        <dbReference type="EMBL" id="KAG5179829.1"/>
    </source>
</evidence>
<sequence length="524" mass="57282">MVGQHSRTRSKNAPTLQQPPPVAQVFNLMASLSLLPKAAWDLNKQLRRDIRPVVTLRVEKETSRALLRSVLGSKSTRHLIGEGGLPGVHGLPDTIREITLEGVQSRLLLGALPRDLEALTLNAAARANRSCLAACLNELPHSVRRLSFSCWSWDDYFSMADVKFPPGLEALELRNISEVTALPASLTSIKLSACRLTPALQLPASLTSVYLSSMEFTATAAPVDQVRCIPALPQQLQKLELLLLEPWLRVAPLAPTLAHLYVDYAPHQWAGAANALRIQPLAPLPHTLKTLVVAADFSRYAGAHPGSPAATPGGAGPAAMHLFRHPSGAAAPSTHGSAPGDNFTQALGPLPLSLTELQFIPRRNDYWPTCRFNSPLGPLPAQLRVLNLRECSHFNFPLGALPPTLQELRLGEAFDQPLLSLPPTLEVLLLGYHFSQPLPHQLPAALRDFQMGHDFNAPIELPGTLQRLVIGDTYTHQLHVPRGLKMLRISQSYIHPVPPLPLAHVCCPQWYPHAVECRSMEYGL</sequence>
<reference evidence="1" key="1">
    <citation type="submission" date="2021-02" db="EMBL/GenBank/DDBJ databases">
        <title>First Annotated Genome of the Yellow-green Alga Tribonema minus.</title>
        <authorList>
            <person name="Mahan K.M."/>
        </authorList>
    </citation>
    <scope>NUCLEOTIDE SEQUENCE</scope>
    <source>
        <strain evidence="1">UTEX B ZZ1240</strain>
    </source>
</reference>
<proteinExistence type="predicted"/>
<dbReference type="EMBL" id="JAFCMP010000445">
    <property type="protein sequence ID" value="KAG5179829.1"/>
    <property type="molecule type" value="Genomic_DNA"/>
</dbReference>
<dbReference type="AlphaFoldDB" id="A0A836CBP9"/>
<dbReference type="OrthoDB" id="266138at2759"/>
<comment type="caution">
    <text evidence="1">The sequence shown here is derived from an EMBL/GenBank/DDBJ whole genome shotgun (WGS) entry which is preliminary data.</text>
</comment>
<dbReference type="PANTHER" id="PTHR32134">
    <property type="entry name" value="FNIP REPEAT-CONTAINING PROTEIN"/>
    <property type="match status" value="1"/>
</dbReference>
<accession>A0A836CBP9</accession>
<dbReference type="InterPro" id="IPR008615">
    <property type="entry name" value="FNIP"/>
</dbReference>
<evidence type="ECO:0000313" key="2">
    <source>
        <dbReference type="Proteomes" id="UP000664859"/>
    </source>
</evidence>
<name>A0A836CBP9_9STRA</name>
<dbReference type="SUPFAM" id="SSF52058">
    <property type="entry name" value="L domain-like"/>
    <property type="match status" value="1"/>
</dbReference>